<evidence type="ECO:0000256" key="1">
    <source>
        <dbReference type="ARBA" id="ARBA00004651"/>
    </source>
</evidence>
<dbReference type="PROSITE" id="PS50887">
    <property type="entry name" value="GGDEF"/>
    <property type="match status" value="1"/>
</dbReference>
<gene>
    <name evidence="8" type="ORF">D3873_12845</name>
</gene>
<dbReference type="NCBIfam" id="TIGR00254">
    <property type="entry name" value="GGDEF"/>
    <property type="match status" value="1"/>
</dbReference>
<dbReference type="Pfam" id="PF00990">
    <property type="entry name" value="GGDEF"/>
    <property type="match status" value="1"/>
</dbReference>
<dbReference type="InterPro" id="IPR033479">
    <property type="entry name" value="dCache_1"/>
</dbReference>
<dbReference type="EMBL" id="CP032418">
    <property type="protein sequence ID" value="AYC30666.1"/>
    <property type="molecule type" value="Genomic_DNA"/>
</dbReference>
<proteinExistence type="predicted"/>
<keyword evidence="2" id="KW-1003">Cell membrane</keyword>
<accession>A0A385YVE9</accession>
<dbReference type="AlphaFoldDB" id="A0A385YVE9"/>
<dbReference type="SUPFAM" id="SSF55073">
    <property type="entry name" value="Nucleotide cyclase"/>
    <property type="match status" value="1"/>
</dbReference>
<feature type="domain" description="GGDEF" evidence="7">
    <location>
        <begin position="402"/>
        <end position="534"/>
    </location>
</feature>
<dbReference type="InterPro" id="IPR029787">
    <property type="entry name" value="Nucleotide_cyclase"/>
</dbReference>
<dbReference type="CDD" id="cd12914">
    <property type="entry name" value="PDC1_DGC_like"/>
    <property type="match status" value="1"/>
</dbReference>
<dbReference type="PANTHER" id="PTHR45138">
    <property type="entry name" value="REGULATORY COMPONENTS OF SENSORY TRANSDUCTION SYSTEM"/>
    <property type="match status" value="1"/>
</dbReference>
<dbReference type="Proteomes" id="UP000265725">
    <property type="component" value="Chromosome"/>
</dbReference>
<evidence type="ECO:0000256" key="3">
    <source>
        <dbReference type="ARBA" id="ARBA00022692"/>
    </source>
</evidence>
<dbReference type="SMART" id="SM00267">
    <property type="entry name" value="GGDEF"/>
    <property type="match status" value="1"/>
</dbReference>
<dbReference type="CDD" id="cd01949">
    <property type="entry name" value="GGDEF"/>
    <property type="match status" value="1"/>
</dbReference>
<dbReference type="Pfam" id="PF02743">
    <property type="entry name" value="dCache_1"/>
    <property type="match status" value="1"/>
</dbReference>
<evidence type="ECO:0000313" key="9">
    <source>
        <dbReference type="Proteomes" id="UP000265725"/>
    </source>
</evidence>
<dbReference type="GO" id="GO:0052621">
    <property type="term" value="F:diguanylate cyclase activity"/>
    <property type="evidence" value="ECO:0007669"/>
    <property type="project" value="TreeGrafter"/>
</dbReference>
<reference evidence="9" key="1">
    <citation type="submission" date="2018-09" db="EMBL/GenBank/DDBJ databases">
        <authorList>
            <person name="Zhu H."/>
        </authorList>
    </citation>
    <scope>NUCLEOTIDE SEQUENCE [LARGE SCALE GENOMIC DNA]</scope>
    <source>
        <strain evidence="9">K2R23-3</strain>
    </source>
</reference>
<keyword evidence="9" id="KW-1185">Reference proteome</keyword>
<dbReference type="RefSeq" id="WP_119884379.1">
    <property type="nucleotide sequence ID" value="NZ_CP032418.1"/>
</dbReference>
<dbReference type="KEGG" id="paek:D3873_12845"/>
<evidence type="ECO:0000259" key="7">
    <source>
        <dbReference type="PROSITE" id="PS50887"/>
    </source>
</evidence>
<dbReference type="InterPro" id="IPR043128">
    <property type="entry name" value="Rev_trsase/Diguanyl_cyclase"/>
</dbReference>
<dbReference type="Gene3D" id="6.10.340.10">
    <property type="match status" value="1"/>
</dbReference>
<dbReference type="InterPro" id="IPR029151">
    <property type="entry name" value="Sensor-like_sf"/>
</dbReference>
<keyword evidence="4 6" id="KW-1133">Transmembrane helix</keyword>
<organism evidence="8 9">
    <name type="scientific">Paenisporosarcina cavernae</name>
    <dbReference type="NCBI Taxonomy" id="2320858"/>
    <lineage>
        <taxon>Bacteria</taxon>
        <taxon>Bacillati</taxon>
        <taxon>Bacillota</taxon>
        <taxon>Bacilli</taxon>
        <taxon>Bacillales</taxon>
        <taxon>Caryophanaceae</taxon>
        <taxon>Paenisporosarcina</taxon>
    </lineage>
</organism>
<evidence type="ECO:0000256" key="2">
    <source>
        <dbReference type="ARBA" id="ARBA00022475"/>
    </source>
</evidence>
<dbReference type="Gene3D" id="3.30.70.270">
    <property type="match status" value="1"/>
</dbReference>
<comment type="subcellular location">
    <subcellularLocation>
        <location evidence="1">Cell membrane</location>
        <topology evidence="1">Multi-pass membrane protein</topology>
    </subcellularLocation>
</comment>
<evidence type="ECO:0000256" key="4">
    <source>
        <dbReference type="ARBA" id="ARBA00022989"/>
    </source>
</evidence>
<keyword evidence="5 6" id="KW-0472">Membrane</keyword>
<dbReference type="Gene3D" id="3.30.450.20">
    <property type="entry name" value="PAS domain"/>
    <property type="match status" value="1"/>
</dbReference>
<evidence type="ECO:0000313" key="8">
    <source>
        <dbReference type="EMBL" id="AYC30666.1"/>
    </source>
</evidence>
<dbReference type="SUPFAM" id="SSF103190">
    <property type="entry name" value="Sensory domain-like"/>
    <property type="match status" value="1"/>
</dbReference>
<dbReference type="InterPro" id="IPR050469">
    <property type="entry name" value="Diguanylate_Cyclase"/>
</dbReference>
<evidence type="ECO:0000256" key="6">
    <source>
        <dbReference type="SAM" id="Phobius"/>
    </source>
</evidence>
<evidence type="ECO:0000256" key="5">
    <source>
        <dbReference type="ARBA" id="ARBA00023136"/>
    </source>
</evidence>
<dbReference type="PANTHER" id="PTHR45138:SF9">
    <property type="entry name" value="DIGUANYLATE CYCLASE DGCM-RELATED"/>
    <property type="match status" value="1"/>
</dbReference>
<dbReference type="OrthoDB" id="9759607at2"/>
<dbReference type="InterPro" id="IPR000160">
    <property type="entry name" value="GGDEF_dom"/>
</dbReference>
<dbReference type="FunFam" id="3.30.70.270:FF:000001">
    <property type="entry name" value="Diguanylate cyclase domain protein"/>
    <property type="match status" value="1"/>
</dbReference>
<dbReference type="GO" id="GO:0005886">
    <property type="term" value="C:plasma membrane"/>
    <property type="evidence" value="ECO:0007669"/>
    <property type="project" value="UniProtKB-SubCell"/>
</dbReference>
<name>A0A385YVE9_9BACL</name>
<sequence length="538" mass="60578">MSFRLRTIVTVLFAVILTTLTIALSAIFVVRTTSEVEETIGDELSGYAFQMGSKLDLFMENRYQAVKLLGNLPAFKNDETDRQKQSIEQMKKEFPSFSWIGVTDENGKVKIATDNILVGESIKERPVYKEALNGPFIGDVHDAVLLAKLLPNPSGEQLQFVDISLPIYDNDGNFKGVLATHLSWEWAKEIEQGIFQESMLDRRTEIFVVSAGDHSILLGPDRLKGSQLNKELLDSLQRSSNKWTTSAWNDGEMYLTGYAKADGYADYQGLNWEIIVREPASLAFNGLNDLKTFFFVISIMAIILFSLIGWVFAQFLAIPIKRISRFASHMTKERHVEMPSVRGIKEVEELATSIQTMITNLTYTERALSEMELIANKDSLTNLPNRKALYEWLSSDQLQNSSKLAVFFLDLDGFKPINDTYGHLTGDMVLIEIAKRLQTFVGNRQFAARLGGDEFVVVSPIQTKEEANRLANNIIQMINQEIVLSQTTVHVGCSIGIALYPDHADQQVETVHLADEALYLSKANGKNRATFYDRTRDI</sequence>
<protein>
    <submittedName>
        <fullName evidence="8">Sensor domain-containing diguanylate cyclase</fullName>
    </submittedName>
</protein>
<feature type="transmembrane region" description="Helical" evidence="6">
    <location>
        <begin position="293"/>
        <end position="318"/>
    </location>
</feature>
<keyword evidence="3 6" id="KW-0812">Transmembrane</keyword>